<evidence type="ECO:0000313" key="3">
    <source>
        <dbReference type="Proteomes" id="UP000183567"/>
    </source>
</evidence>
<keyword evidence="3" id="KW-1185">Reference proteome</keyword>
<reference evidence="2 3" key="1">
    <citation type="submission" date="2016-03" db="EMBL/GenBank/DDBJ databases">
        <title>Comparative genomics of the ectomycorrhizal sister species Rhizopogon vinicolor and Rhizopogon vesiculosus (Basidiomycota: Boletales) reveals a divergence of the mating type B locus.</title>
        <authorList>
            <person name="Mujic A.B."/>
            <person name="Kuo A."/>
            <person name="Tritt A."/>
            <person name="Lipzen A."/>
            <person name="Chen C."/>
            <person name="Johnson J."/>
            <person name="Sharma A."/>
            <person name="Barry K."/>
            <person name="Grigoriev I.V."/>
            <person name="Spatafora J.W."/>
        </authorList>
    </citation>
    <scope>NUCLEOTIDE SEQUENCE [LARGE SCALE GENOMIC DNA]</scope>
    <source>
        <strain evidence="2 3">AM-OR11-056</strain>
    </source>
</reference>
<dbReference type="Proteomes" id="UP000183567">
    <property type="component" value="Unassembled WGS sequence"/>
</dbReference>
<evidence type="ECO:0000256" key="1">
    <source>
        <dbReference type="SAM" id="MobiDB-lite"/>
    </source>
</evidence>
<sequence>MTNIDSLMAPKPSVYRDEVGLRFWPTPDVEAIAARRSPTPAPSASSGDVQDGTANSLVIPERGSDERIVPETAYRARLESIKEKQISRLHATPMGSFTERRRS</sequence>
<accession>A0A1J8QRA9</accession>
<comment type="caution">
    <text evidence="2">The sequence shown here is derived from an EMBL/GenBank/DDBJ whole genome shotgun (WGS) entry which is preliminary data.</text>
</comment>
<proteinExistence type="predicted"/>
<gene>
    <name evidence="2" type="ORF">AZE42_10494</name>
</gene>
<dbReference type="EMBL" id="LVVM01003789">
    <property type="protein sequence ID" value="OJA14252.1"/>
    <property type="molecule type" value="Genomic_DNA"/>
</dbReference>
<feature type="region of interest" description="Disordered" evidence="1">
    <location>
        <begin position="35"/>
        <end position="64"/>
    </location>
</feature>
<organism evidence="2 3">
    <name type="scientific">Rhizopogon vesiculosus</name>
    <dbReference type="NCBI Taxonomy" id="180088"/>
    <lineage>
        <taxon>Eukaryota</taxon>
        <taxon>Fungi</taxon>
        <taxon>Dikarya</taxon>
        <taxon>Basidiomycota</taxon>
        <taxon>Agaricomycotina</taxon>
        <taxon>Agaricomycetes</taxon>
        <taxon>Agaricomycetidae</taxon>
        <taxon>Boletales</taxon>
        <taxon>Suillineae</taxon>
        <taxon>Rhizopogonaceae</taxon>
        <taxon>Rhizopogon</taxon>
    </lineage>
</organism>
<dbReference type="AlphaFoldDB" id="A0A1J8QRA9"/>
<feature type="compositionally biased region" description="Low complexity" evidence="1">
    <location>
        <begin position="35"/>
        <end position="46"/>
    </location>
</feature>
<protein>
    <submittedName>
        <fullName evidence="2">Uncharacterized protein</fullName>
    </submittedName>
</protein>
<evidence type="ECO:0000313" key="2">
    <source>
        <dbReference type="EMBL" id="OJA14252.1"/>
    </source>
</evidence>
<name>A0A1J8QRA9_9AGAM</name>